<proteinExistence type="predicted"/>
<accession>A0A8S5P3V3</accession>
<name>A0A8S5P3V3_9CAUD</name>
<evidence type="ECO:0000313" key="1">
    <source>
        <dbReference type="EMBL" id="DAE01333.1"/>
    </source>
</evidence>
<sequence>MTNTKTYENMTVTVTCKENEDIEMMELIKKMNDTKATLSRTEEFYLPRIKAIGSAKWTEICNQLLGLCETATSFNMRGTIDNFLRISFCRDDTGERCRMWLSYSSVGKDKGYFLKCSINGGIASTCFLNPDEEYYSSEWGEDKDGWLVKWDDYNIYNLFRSALMKEIERRIKVDEDRIRSIQENYSEITGE</sequence>
<dbReference type="EMBL" id="BK015323">
    <property type="protein sequence ID" value="DAE01333.1"/>
    <property type="molecule type" value="Genomic_DNA"/>
</dbReference>
<organism evidence="1">
    <name type="scientific">Siphoviridae sp. ctJcm18</name>
    <dbReference type="NCBI Taxonomy" id="2825433"/>
    <lineage>
        <taxon>Viruses</taxon>
        <taxon>Duplodnaviria</taxon>
        <taxon>Heunggongvirae</taxon>
        <taxon>Uroviricota</taxon>
        <taxon>Caudoviricetes</taxon>
    </lineage>
</organism>
<reference evidence="1" key="1">
    <citation type="journal article" date="2021" name="Proc. Natl. Acad. Sci. U.S.A.">
        <title>A Catalog of Tens of Thousands of Viruses from Human Metagenomes Reveals Hidden Associations with Chronic Diseases.</title>
        <authorList>
            <person name="Tisza M.J."/>
            <person name="Buck C.B."/>
        </authorList>
    </citation>
    <scope>NUCLEOTIDE SEQUENCE</scope>
    <source>
        <strain evidence="1">CtJcm18</strain>
    </source>
</reference>
<protein>
    <submittedName>
        <fullName evidence="1">Uncharacterized protein</fullName>
    </submittedName>
</protein>